<gene>
    <name evidence="2" type="ORF">C9374_005567</name>
</gene>
<dbReference type="PANTHER" id="PTHR11102:SF160">
    <property type="entry name" value="ERAD-ASSOCIATED E3 UBIQUITIN-PROTEIN LIGASE COMPONENT HRD3"/>
    <property type="match status" value="1"/>
</dbReference>
<dbReference type="EMBL" id="PYSW02000024">
    <property type="protein sequence ID" value="KAG2382365.1"/>
    <property type="molecule type" value="Genomic_DNA"/>
</dbReference>
<proteinExistence type="inferred from homology"/>
<dbReference type="Proteomes" id="UP000816034">
    <property type="component" value="Unassembled WGS sequence"/>
</dbReference>
<keyword evidence="3" id="KW-1185">Reference proteome</keyword>
<evidence type="ECO:0000313" key="3">
    <source>
        <dbReference type="Proteomes" id="UP000816034"/>
    </source>
</evidence>
<dbReference type="RefSeq" id="XP_044548044.1">
    <property type="nucleotide sequence ID" value="XM_044695331.1"/>
</dbReference>
<dbReference type="Pfam" id="PF08238">
    <property type="entry name" value="Sel1"/>
    <property type="match status" value="9"/>
</dbReference>
<dbReference type="AlphaFoldDB" id="A0AA88GQS1"/>
<name>A0AA88GQS1_NAELO</name>
<dbReference type="SUPFAM" id="SSF81901">
    <property type="entry name" value="HCP-like"/>
    <property type="match status" value="2"/>
</dbReference>
<dbReference type="InterPro" id="IPR006597">
    <property type="entry name" value="Sel1-like"/>
</dbReference>
<dbReference type="InterPro" id="IPR011990">
    <property type="entry name" value="TPR-like_helical_dom_sf"/>
</dbReference>
<reference evidence="2 3" key="1">
    <citation type="journal article" date="2018" name="BMC Genomics">
        <title>The genome of Naegleria lovaniensis, the basis for a comparative approach to unravel pathogenicity factors of the human pathogenic amoeba N. fowleri.</title>
        <authorList>
            <person name="Liechti N."/>
            <person name="Schurch N."/>
            <person name="Bruggmann R."/>
            <person name="Wittwer M."/>
        </authorList>
    </citation>
    <scope>NUCLEOTIDE SEQUENCE [LARGE SCALE GENOMIC DNA]</scope>
    <source>
        <strain evidence="2 3">ATCC 30569</strain>
    </source>
</reference>
<dbReference type="SMART" id="SM00671">
    <property type="entry name" value="SEL1"/>
    <property type="match status" value="9"/>
</dbReference>
<sequence length="482" mass="54411">MSSLRVALSKYLFQSKLKLKLSKAASYVSHVHRNKCCYYSTNNFTQNSNYQHDQGSPPLGSSSTSANNQTAGWYSSFSMDLENPNLNDPTGFGDLAMAFSLLHGVSREQSISKGLEFLHKACSKGNLSAQTTLAELYLNDYGFGITTDVEKSRQLMLKIVNENQEKYQLAEHRQLDDQNYLAFVSCIYNIGAIYLTREKDFVKAMQWFLKAADHHHALAESNLGGMYYNGFGVEKDDEKALAWYQRAASRGYPSAQYYVGTMILKKITSSQPHRTMTMSQKVDALVKEAIQNLENAAMQGLEEAQFYLADLYLKGKFVKQDVKRAVAMYTQLAEAGHPSSQANLGAMYMHGVENVLPKDREVGAQWLMKAGSSGDSHSQHNLGVYYYECKEYEKAMEWYMKAANQGFFHAERCVGLLYLKGEGTTQDFKKAMEFLSKAALKGDPFSMKTISKMFRDGLGVPKDEKKADQWMQTAMKFEKNQQ</sequence>
<organism evidence="2 3">
    <name type="scientific">Naegleria lovaniensis</name>
    <name type="common">Amoeba</name>
    <dbReference type="NCBI Taxonomy" id="51637"/>
    <lineage>
        <taxon>Eukaryota</taxon>
        <taxon>Discoba</taxon>
        <taxon>Heterolobosea</taxon>
        <taxon>Tetramitia</taxon>
        <taxon>Eutetramitia</taxon>
        <taxon>Vahlkampfiidae</taxon>
        <taxon>Naegleria</taxon>
    </lineage>
</organism>
<comment type="similarity">
    <text evidence="1">Belongs to the sel-1 family.</text>
</comment>
<accession>A0AA88GQS1</accession>
<evidence type="ECO:0000313" key="2">
    <source>
        <dbReference type="EMBL" id="KAG2382365.1"/>
    </source>
</evidence>
<dbReference type="Gene3D" id="1.25.40.10">
    <property type="entry name" value="Tetratricopeptide repeat domain"/>
    <property type="match status" value="3"/>
</dbReference>
<dbReference type="InterPro" id="IPR050767">
    <property type="entry name" value="Sel1_AlgK"/>
</dbReference>
<dbReference type="GeneID" id="68098022"/>
<dbReference type="PANTHER" id="PTHR11102">
    <property type="entry name" value="SEL-1-LIKE PROTEIN"/>
    <property type="match status" value="1"/>
</dbReference>
<protein>
    <submittedName>
        <fullName evidence="2">Uncharacterized protein</fullName>
    </submittedName>
</protein>
<comment type="caution">
    <text evidence="2">The sequence shown here is derived from an EMBL/GenBank/DDBJ whole genome shotgun (WGS) entry which is preliminary data.</text>
</comment>
<evidence type="ECO:0000256" key="1">
    <source>
        <dbReference type="ARBA" id="ARBA00038101"/>
    </source>
</evidence>